<feature type="transmembrane region" description="Helical" evidence="1">
    <location>
        <begin position="149"/>
        <end position="168"/>
    </location>
</feature>
<feature type="transmembrane region" description="Helical" evidence="1">
    <location>
        <begin position="260"/>
        <end position="285"/>
    </location>
</feature>
<gene>
    <name evidence="3" type="ORF">OINT_2000986</name>
</gene>
<feature type="transmembrane region" description="Helical" evidence="1">
    <location>
        <begin position="31"/>
        <end position="49"/>
    </location>
</feature>
<keyword evidence="1" id="KW-0472">Membrane</keyword>
<evidence type="ECO:0000256" key="1">
    <source>
        <dbReference type="SAM" id="Phobius"/>
    </source>
</evidence>
<reference evidence="3 4" key="1">
    <citation type="submission" date="2009-05" db="EMBL/GenBank/DDBJ databases">
        <authorList>
            <person name="Setubal J.C."/>
            <person name="Boyle S."/>
            <person name="Crasta O.R."/>
            <person name="Gillespie J.J."/>
            <person name="Kenyon R.W."/>
            <person name="Lu J."/>
            <person name="Mane S."/>
            <person name="Nagrani S."/>
            <person name="Shallom J.M."/>
            <person name="Shallom S."/>
            <person name="Shukla M."/>
            <person name="Snyder E.E."/>
            <person name="Sobral B.W."/>
            <person name="Wattam A.R."/>
            <person name="Will R."/>
            <person name="Williams K."/>
            <person name="Yoo H."/>
            <person name="Munk C."/>
            <person name="Tapia R."/>
            <person name="Green L."/>
            <person name="Rogers Y."/>
            <person name="Detter J.C."/>
            <person name="Bruce D."/>
            <person name="Brettin T.S."/>
            <person name="Tsolis R."/>
        </authorList>
    </citation>
    <scope>NUCLEOTIDE SEQUENCE [LARGE SCALE GENOMIC DNA]</scope>
    <source>
        <strain evidence="3 4">LMG 3301</strain>
    </source>
</reference>
<dbReference type="InterPro" id="IPR000620">
    <property type="entry name" value="EamA_dom"/>
</dbReference>
<dbReference type="Proteomes" id="UP000004386">
    <property type="component" value="Unassembled WGS sequence"/>
</dbReference>
<sequence>MRGQVDFGANSSLKMSHTTAASPAPSNAQRVAMTALIVGGIAIGSSPIFVRLSEVGPLATGFWRLALAVLPLLFMDGRERRDEKDAAPLTPTDCLRLALPGLFIAFDLGAWHLSLHMTSVANATLLANMAPIFVTLGAWLLFKSRVSTSFMIGLAVAVIGVIVLKGGPGELLQSRSSGDAMALLAAVFYAGYILSVGRLRSRFSTMRIMLWSSAIAAVFSLPIAYFMEGQILPATLYGWLILAGLAWVTHAAGQSMIAYALAYLPASFSSLTLLLQPVVAAFLAWTILSEPIGMLQALGGIIVISGILIARRG</sequence>
<feature type="transmembrane region" description="Helical" evidence="1">
    <location>
        <begin position="94"/>
        <end position="114"/>
    </location>
</feature>
<keyword evidence="1" id="KW-0812">Transmembrane</keyword>
<dbReference type="PANTHER" id="PTHR22911">
    <property type="entry name" value="ACYL-MALONYL CONDENSING ENZYME-RELATED"/>
    <property type="match status" value="1"/>
</dbReference>
<dbReference type="InterPro" id="IPR037185">
    <property type="entry name" value="EmrE-like"/>
</dbReference>
<dbReference type="HOGENOM" id="CLU_033863_0_1_5"/>
<feature type="transmembrane region" description="Helical" evidence="1">
    <location>
        <begin position="180"/>
        <end position="196"/>
    </location>
</feature>
<organism evidence="3 4">
    <name type="scientific">Brucella intermedia LMG 3301</name>
    <dbReference type="NCBI Taxonomy" id="641118"/>
    <lineage>
        <taxon>Bacteria</taxon>
        <taxon>Pseudomonadati</taxon>
        <taxon>Pseudomonadota</taxon>
        <taxon>Alphaproteobacteria</taxon>
        <taxon>Hyphomicrobiales</taxon>
        <taxon>Brucellaceae</taxon>
        <taxon>Brucella/Ochrobactrum group</taxon>
        <taxon>Brucella</taxon>
    </lineage>
</organism>
<keyword evidence="1" id="KW-1133">Transmembrane helix</keyword>
<evidence type="ECO:0000313" key="3">
    <source>
        <dbReference type="EMBL" id="EEQ93804.1"/>
    </source>
</evidence>
<dbReference type="SUPFAM" id="SSF103481">
    <property type="entry name" value="Multidrug resistance efflux transporter EmrE"/>
    <property type="match status" value="2"/>
</dbReference>
<feature type="transmembrane region" description="Helical" evidence="1">
    <location>
        <begin position="55"/>
        <end position="74"/>
    </location>
</feature>
<proteinExistence type="predicted"/>
<dbReference type="PANTHER" id="PTHR22911:SF76">
    <property type="entry name" value="EAMA DOMAIN-CONTAINING PROTEIN"/>
    <property type="match status" value="1"/>
</dbReference>
<dbReference type="AlphaFoldDB" id="C4WN49"/>
<dbReference type="GO" id="GO:0016020">
    <property type="term" value="C:membrane"/>
    <property type="evidence" value="ECO:0007669"/>
    <property type="project" value="InterPro"/>
</dbReference>
<name>C4WN49_9HYPH</name>
<feature type="domain" description="EamA" evidence="2">
    <location>
        <begin position="33"/>
        <end position="164"/>
    </location>
</feature>
<dbReference type="Pfam" id="PF00892">
    <property type="entry name" value="EamA"/>
    <property type="match status" value="2"/>
</dbReference>
<feature type="transmembrane region" description="Helical" evidence="1">
    <location>
        <begin position="291"/>
        <end position="310"/>
    </location>
</feature>
<evidence type="ECO:0000313" key="4">
    <source>
        <dbReference type="Proteomes" id="UP000004386"/>
    </source>
</evidence>
<dbReference type="EMBL" id="ACQA01000002">
    <property type="protein sequence ID" value="EEQ93804.1"/>
    <property type="molecule type" value="Genomic_DNA"/>
</dbReference>
<comment type="caution">
    <text evidence="3">The sequence shown here is derived from an EMBL/GenBank/DDBJ whole genome shotgun (WGS) entry which is preliminary data.</text>
</comment>
<feature type="domain" description="EamA" evidence="2">
    <location>
        <begin position="177"/>
        <end position="310"/>
    </location>
</feature>
<feature type="transmembrane region" description="Helical" evidence="1">
    <location>
        <begin position="231"/>
        <end position="248"/>
    </location>
</feature>
<feature type="transmembrane region" description="Helical" evidence="1">
    <location>
        <begin position="208"/>
        <end position="225"/>
    </location>
</feature>
<accession>C4WN49</accession>
<evidence type="ECO:0000259" key="2">
    <source>
        <dbReference type="Pfam" id="PF00892"/>
    </source>
</evidence>
<protein>
    <recommendedName>
        <fullName evidence="2">EamA domain-containing protein</fullName>
    </recommendedName>
</protein>
<feature type="transmembrane region" description="Helical" evidence="1">
    <location>
        <begin position="120"/>
        <end position="142"/>
    </location>
</feature>